<evidence type="ECO:0000256" key="1">
    <source>
        <dbReference type="SAM" id="MobiDB-lite"/>
    </source>
</evidence>
<dbReference type="OrthoDB" id="7862974at2"/>
<sequence length="123" mass="13021">MMICKADFEELFPHLFQPDPAPAPAPAPALAPASRRMARSASVECLARWENEGGTVQPATGQPRTAAGRRPQYGSDMSALARMPALARASAMAATMPGAASYSAALSMLSAYGQMTRDRHETL</sequence>
<dbReference type="EMBL" id="FXYF01000014">
    <property type="protein sequence ID" value="SMX48783.1"/>
    <property type="molecule type" value="Genomic_DNA"/>
</dbReference>
<keyword evidence="3" id="KW-1185">Reference proteome</keyword>
<accession>A0A238L120</accession>
<name>A0A238L120_9RHOB</name>
<protein>
    <submittedName>
        <fullName evidence="2">Uncharacterized protein</fullName>
    </submittedName>
</protein>
<reference evidence="2 3" key="1">
    <citation type="submission" date="2017-05" db="EMBL/GenBank/DDBJ databases">
        <authorList>
            <person name="Song R."/>
            <person name="Chenine A.L."/>
            <person name="Ruprecht R.M."/>
        </authorList>
    </citation>
    <scope>NUCLEOTIDE SEQUENCE [LARGE SCALE GENOMIC DNA]</scope>
    <source>
        <strain evidence="2 3">CECT 8898</strain>
    </source>
</reference>
<evidence type="ECO:0000313" key="3">
    <source>
        <dbReference type="Proteomes" id="UP000207598"/>
    </source>
</evidence>
<gene>
    <name evidence="2" type="ORF">MAA8898_04092</name>
</gene>
<dbReference type="Proteomes" id="UP000207598">
    <property type="component" value="Unassembled WGS sequence"/>
</dbReference>
<dbReference type="RefSeq" id="WP_094022845.1">
    <property type="nucleotide sequence ID" value="NZ_FXYF01000014.1"/>
</dbReference>
<dbReference type="AlphaFoldDB" id="A0A238L120"/>
<feature type="region of interest" description="Disordered" evidence="1">
    <location>
        <begin position="51"/>
        <end position="72"/>
    </location>
</feature>
<organism evidence="2 3">
    <name type="scientific">Maliponia aquimaris</name>
    <dbReference type="NCBI Taxonomy" id="1673631"/>
    <lineage>
        <taxon>Bacteria</taxon>
        <taxon>Pseudomonadati</taxon>
        <taxon>Pseudomonadota</taxon>
        <taxon>Alphaproteobacteria</taxon>
        <taxon>Rhodobacterales</taxon>
        <taxon>Paracoccaceae</taxon>
        <taxon>Maliponia</taxon>
    </lineage>
</organism>
<evidence type="ECO:0000313" key="2">
    <source>
        <dbReference type="EMBL" id="SMX48783.1"/>
    </source>
</evidence>
<proteinExistence type="predicted"/>